<proteinExistence type="predicted"/>
<dbReference type="Proteomes" id="UP000249204">
    <property type="component" value="Unassembled WGS sequence"/>
</dbReference>
<organism evidence="1 2">
    <name type="scientific">Paenibacillus silvae</name>
    <dbReference type="NCBI Taxonomy" id="1325358"/>
    <lineage>
        <taxon>Bacteria</taxon>
        <taxon>Bacillati</taxon>
        <taxon>Bacillota</taxon>
        <taxon>Bacilli</taxon>
        <taxon>Bacillales</taxon>
        <taxon>Paenibacillaceae</taxon>
        <taxon>Paenibacillus</taxon>
    </lineage>
</organism>
<gene>
    <name evidence="1" type="ORF">DN757_01965</name>
</gene>
<name>A0A2W6NNN1_9BACL</name>
<evidence type="ECO:0000313" key="2">
    <source>
        <dbReference type="Proteomes" id="UP000249204"/>
    </source>
</evidence>
<dbReference type="EMBL" id="QKWW01000006">
    <property type="protein sequence ID" value="PZT57444.1"/>
    <property type="molecule type" value="Genomic_DNA"/>
</dbReference>
<dbReference type="RefSeq" id="WP_111268595.1">
    <property type="nucleotide sequence ID" value="NZ_QKWW01000006.1"/>
</dbReference>
<reference evidence="1 2" key="1">
    <citation type="submission" date="2018-06" db="EMBL/GenBank/DDBJ databases">
        <title>Isolation of heavy metals resistant Paenibacillus silvae NC2 from Gold-Copper mine in ZiJin, China.</title>
        <authorList>
            <person name="Xu J."/>
            <person name="Mazhar H.S."/>
            <person name="Rensing C."/>
        </authorList>
    </citation>
    <scope>NUCLEOTIDE SEQUENCE [LARGE SCALE GENOMIC DNA]</scope>
    <source>
        <strain evidence="1 2">NC2</strain>
    </source>
</reference>
<comment type="caution">
    <text evidence="1">The sequence shown here is derived from an EMBL/GenBank/DDBJ whole genome shotgun (WGS) entry which is preliminary data.</text>
</comment>
<sequence length="88" mass="10381">MDYIKMLSERFKLSHEWTDGGITVLRGENLYLQITEPTQGNDFQYCVLAEFSRNFQGWSNASFEERFINDGGFLQTMDRLVEFLNELK</sequence>
<protein>
    <submittedName>
        <fullName evidence="1">Uncharacterized protein</fullName>
    </submittedName>
</protein>
<dbReference type="AlphaFoldDB" id="A0A2W6NNN1"/>
<evidence type="ECO:0000313" key="1">
    <source>
        <dbReference type="EMBL" id="PZT57444.1"/>
    </source>
</evidence>
<accession>A0A2W6NNN1</accession>